<dbReference type="Pfam" id="PF01075">
    <property type="entry name" value="Glyco_transf_9"/>
    <property type="match status" value="1"/>
</dbReference>
<dbReference type="SUPFAM" id="SSF53756">
    <property type="entry name" value="UDP-Glycosyltransferase/glycogen phosphorylase"/>
    <property type="match status" value="1"/>
</dbReference>
<dbReference type="GO" id="GO:0008713">
    <property type="term" value="F:ADP-heptose-lipopolysaccharide heptosyltransferase activity"/>
    <property type="evidence" value="ECO:0007669"/>
    <property type="project" value="TreeGrafter"/>
</dbReference>
<reference evidence="4" key="2">
    <citation type="journal article" date="2022" name="Front. Microbiol.">
        <title>Comparative Genomic Analysis Revealed Distinct Molecular Components and Organization of CO2-Concentrating Mechanism in Thermophilic Cyanobacteria.</title>
        <authorList>
            <person name="Tang J."/>
            <person name="Zhou H."/>
            <person name="Yao D."/>
            <person name="Riaz S."/>
            <person name="You D."/>
            <person name="Klepacz-Smolka A."/>
            <person name="Daroch M."/>
        </authorList>
    </citation>
    <scope>NUCLEOTIDE SEQUENCE [LARGE SCALE GENOMIC DNA]</scope>
    <source>
        <strain evidence="4">PCC 6715</strain>
    </source>
</reference>
<dbReference type="GO" id="GO:0005829">
    <property type="term" value="C:cytosol"/>
    <property type="evidence" value="ECO:0007669"/>
    <property type="project" value="TreeGrafter"/>
</dbReference>
<dbReference type="RefSeq" id="WP_099798539.1">
    <property type="nucleotide sequence ID" value="NZ_CP018092.1"/>
</dbReference>
<keyword evidence="1" id="KW-0328">Glycosyltransferase</keyword>
<dbReference type="PANTHER" id="PTHR30160:SF7">
    <property type="entry name" value="ADP-HEPTOSE--LPS HEPTOSYLTRANSFERASE 2"/>
    <property type="match status" value="1"/>
</dbReference>
<gene>
    <name evidence="3" type="ORF">BRW62_04825</name>
</gene>
<protein>
    <submittedName>
        <fullName evidence="3">Glycosyltransferase</fullName>
    </submittedName>
</protein>
<name>A0A2D2Q127_PARLV</name>
<sequence>MKNVVALVPGGIGDQILFFPTLDDLKAHIPEVQIDVVVEPRAVAAYQLSASVARVIPFDFKNRNALADWANLIGTLRDAEYEAILSLGRSKAVRLLLWLTGIPKRVGFARLNPLGLLTDAVPVNLDQYSAAVYHDLLKAFGITTPCPLPKAMLKPDDQAWAIAERQRLGVAESYRLLHGGSSQMALAKGINKIYPPAAWVEVLQALQQQQPDLPFIVACGPEDQAWVTALSQALPQVRVTRPPDLGKLAALMAQAQQILCTDSGPMHIGVAVGTPLVALFGPTDPAKLLPADPRFRAIKSPTGNMADIPVSAVIQAACHG</sequence>
<evidence type="ECO:0000256" key="1">
    <source>
        <dbReference type="ARBA" id="ARBA00022676"/>
    </source>
</evidence>
<keyword evidence="4" id="KW-1185">Reference proteome</keyword>
<dbReference type="KEGG" id="slw:BRW62_04825"/>
<evidence type="ECO:0000256" key="2">
    <source>
        <dbReference type="ARBA" id="ARBA00022679"/>
    </source>
</evidence>
<dbReference type="PANTHER" id="PTHR30160">
    <property type="entry name" value="TETRAACYLDISACCHARIDE 4'-KINASE-RELATED"/>
    <property type="match status" value="1"/>
</dbReference>
<dbReference type="Gene3D" id="3.40.50.2000">
    <property type="entry name" value="Glycogen Phosphorylase B"/>
    <property type="match status" value="2"/>
</dbReference>
<keyword evidence="2 3" id="KW-0808">Transferase</keyword>
<evidence type="ECO:0000313" key="3">
    <source>
        <dbReference type="EMBL" id="ATS18188.1"/>
    </source>
</evidence>
<proteinExistence type="predicted"/>
<dbReference type="Proteomes" id="UP000231057">
    <property type="component" value="Chromosome"/>
</dbReference>
<dbReference type="InterPro" id="IPR051199">
    <property type="entry name" value="LPS_LOS_Heptosyltrfase"/>
</dbReference>
<organism evidence="3 4">
    <name type="scientific">Parathermosynechococcus lividus PCC 6715</name>
    <dbReference type="NCBI Taxonomy" id="1917166"/>
    <lineage>
        <taxon>Bacteria</taxon>
        <taxon>Bacillati</taxon>
        <taxon>Cyanobacteriota</taxon>
        <taxon>Cyanophyceae</taxon>
        <taxon>Acaryochloridales</taxon>
        <taxon>Thermosynechococcaceae</taxon>
        <taxon>Parathermosynechococcus</taxon>
    </lineage>
</organism>
<dbReference type="EMBL" id="CP018092">
    <property type="protein sequence ID" value="ATS18188.1"/>
    <property type="molecule type" value="Genomic_DNA"/>
</dbReference>
<evidence type="ECO:0000313" key="4">
    <source>
        <dbReference type="Proteomes" id="UP000231057"/>
    </source>
</evidence>
<reference evidence="3 4" key="1">
    <citation type="submission" date="2016-11" db="EMBL/GenBank/DDBJ databases">
        <title>Complete genome sequence of thermophilic cyanobacteria strain Synechococcus sp. PCC6715.</title>
        <authorList>
            <person name="Tang J."/>
            <person name="Daroch M."/>
            <person name="Liang Y."/>
            <person name="Jiang D."/>
            <person name="Shah M."/>
        </authorList>
    </citation>
    <scope>NUCLEOTIDE SEQUENCE [LARGE SCALE GENOMIC DNA]</scope>
    <source>
        <strain evidence="3 4">PCC 6715</strain>
    </source>
</reference>
<dbReference type="OrthoDB" id="9797795at2"/>
<dbReference type="GO" id="GO:0009244">
    <property type="term" value="P:lipopolysaccharide core region biosynthetic process"/>
    <property type="evidence" value="ECO:0007669"/>
    <property type="project" value="TreeGrafter"/>
</dbReference>
<dbReference type="AlphaFoldDB" id="A0A2D2Q127"/>
<dbReference type="InterPro" id="IPR002201">
    <property type="entry name" value="Glyco_trans_9"/>
</dbReference>
<dbReference type="CDD" id="cd03789">
    <property type="entry name" value="GT9_LPS_heptosyltransferase"/>
    <property type="match status" value="1"/>
</dbReference>
<accession>A0A2D2Q127</accession>